<gene>
    <name evidence="8" type="ORF">H310_00710</name>
</gene>
<dbReference type="OrthoDB" id="537032at2759"/>
<dbReference type="PANTHER" id="PTHR12560:SF67">
    <property type="entry name" value="TLC DOMAIN-CONTAINING PROTEIN"/>
    <property type="match status" value="1"/>
</dbReference>
<dbReference type="GO" id="GO:0046513">
    <property type="term" value="P:ceramide biosynthetic process"/>
    <property type="evidence" value="ECO:0007669"/>
    <property type="project" value="InterPro"/>
</dbReference>
<dbReference type="InterPro" id="IPR006634">
    <property type="entry name" value="TLC-dom"/>
</dbReference>
<dbReference type="eggNOG" id="KOG1607">
    <property type="taxonomic scope" value="Eukaryota"/>
</dbReference>
<evidence type="ECO:0000256" key="3">
    <source>
        <dbReference type="ARBA" id="ARBA00022989"/>
    </source>
</evidence>
<feature type="transmembrane region" description="Helical" evidence="6">
    <location>
        <begin position="41"/>
        <end position="61"/>
    </location>
</feature>
<feature type="domain" description="TLC" evidence="7">
    <location>
        <begin position="113"/>
        <end position="339"/>
    </location>
</feature>
<evidence type="ECO:0000259" key="7">
    <source>
        <dbReference type="PROSITE" id="PS50922"/>
    </source>
</evidence>
<evidence type="ECO:0000256" key="4">
    <source>
        <dbReference type="ARBA" id="ARBA00023136"/>
    </source>
</evidence>
<comment type="subcellular location">
    <subcellularLocation>
        <location evidence="1">Membrane</location>
        <topology evidence="1">Multi-pass membrane protein</topology>
    </subcellularLocation>
</comment>
<dbReference type="STRING" id="157072.A0A024UWU9"/>
<dbReference type="VEuPathDB" id="FungiDB:H310_00710"/>
<dbReference type="PROSITE" id="PS50922">
    <property type="entry name" value="TLC"/>
    <property type="match status" value="1"/>
</dbReference>
<dbReference type="RefSeq" id="XP_008861803.1">
    <property type="nucleotide sequence ID" value="XM_008863581.1"/>
</dbReference>
<accession>A0A024UWU9</accession>
<dbReference type="EMBL" id="KI913952">
    <property type="protein sequence ID" value="ETW10392.1"/>
    <property type="molecule type" value="Genomic_DNA"/>
</dbReference>
<evidence type="ECO:0000256" key="6">
    <source>
        <dbReference type="SAM" id="Phobius"/>
    </source>
</evidence>
<dbReference type="GeneID" id="20077760"/>
<proteinExistence type="predicted"/>
<feature type="transmembrane region" description="Helical" evidence="6">
    <location>
        <begin position="67"/>
        <end position="87"/>
    </location>
</feature>
<evidence type="ECO:0000256" key="1">
    <source>
        <dbReference type="ARBA" id="ARBA00004141"/>
    </source>
</evidence>
<evidence type="ECO:0000313" key="8">
    <source>
        <dbReference type="EMBL" id="ETW10392.1"/>
    </source>
</evidence>
<dbReference type="InterPro" id="IPR016439">
    <property type="entry name" value="Lag1/Lac1-like"/>
</dbReference>
<dbReference type="AlphaFoldDB" id="A0A024UWU9"/>
<dbReference type="PANTHER" id="PTHR12560">
    <property type="entry name" value="LONGEVITY ASSURANCE FACTOR 1 LAG1"/>
    <property type="match status" value="1"/>
</dbReference>
<dbReference type="Pfam" id="PF03798">
    <property type="entry name" value="TRAM_LAG1_CLN8"/>
    <property type="match status" value="1"/>
</dbReference>
<reference evidence="8" key="1">
    <citation type="submission" date="2013-12" db="EMBL/GenBank/DDBJ databases">
        <title>The Genome Sequence of Aphanomyces invadans NJM9701.</title>
        <authorList>
            <consortium name="The Broad Institute Genomics Platform"/>
            <person name="Russ C."/>
            <person name="Tyler B."/>
            <person name="van West P."/>
            <person name="Dieguez-Uribeondo J."/>
            <person name="Young S.K."/>
            <person name="Zeng Q."/>
            <person name="Gargeya S."/>
            <person name="Fitzgerald M."/>
            <person name="Abouelleil A."/>
            <person name="Alvarado L."/>
            <person name="Chapman S.B."/>
            <person name="Gainer-Dewar J."/>
            <person name="Goldberg J."/>
            <person name="Griggs A."/>
            <person name="Gujja S."/>
            <person name="Hansen M."/>
            <person name="Howarth C."/>
            <person name="Imamovic A."/>
            <person name="Ireland A."/>
            <person name="Larimer J."/>
            <person name="McCowan C."/>
            <person name="Murphy C."/>
            <person name="Pearson M."/>
            <person name="Poon T.W."/>
            <person name="Priest M."/>
            <person name="Roberts A."/>
            <person name="Saif S."/>
            <person name="Shea T."/>
            <person name="Sykes S."/>
            <person name="Wortman J."/>
            <person name="Nusbaum C."/>
            <person name="Birren B."/>
        </authorList>
    </citation>
    <scope>NUCLEOTIDE SEQUENCE [LARGE SCALE GENOMIC DNA]</scope>
    <source>
        <strain evidence="8">NJM9701</strain>
    </source>
</reference>
<name>A0A024UWU9_9STRA</name>
<dbReference type="GO" id="GO:0050291">
    <property type="term" value="F:sphingosine N-acyltransferase activity"/>
    <property type="evidence" value="ECO:0007669"/>
    <property type="project" value="InterPro"/>
</dbReference>
<keyword evidence="2 5" id="KW-0812">Transmembrane</keyword>
<organism evidence="8">
    <name type="scientific">Aphanomyces invadans</name>
    <dbReference type="NCBI Taxonomy" id="157072"/>
    <lineage>
        <taxon>Eukaryota</taxon>
        <taxon>Sar</taxon>
        <taxon>Stramenopiles</taxon>
        <taxon>Oomycota</taxon>
        <taxon>Saprolegniomycetes</taxon>
        <taxon>Saprolegniales</taxon>
        <taxon>Verrucalvaceae</taxon>
        <taxon>Aphanomyces</taxon>
    </lineage>
</organism>
<keyword evidence="4 5" id="KW-0472">Membrane</keyword>
<feature type="transmembrane region" description="Helical" evidence="6">
    <location>
        <begin position="309"/>
        <end position="331"/>
    </location>
</feature>
<feature type="transmembrane region" description="Helical" evidence="6">
    <location>
        <begin position="249"/>
        <end position="267"/>
    </location>
</feature>
<dbReference type="GO" id="GO:0016020">
    <property type="term" value="C:membrane"/>
    <property type="evidence" value="ECO:0007669"/>
    <property type="project" value="UniProtKB-SubCell"/>
</dbReference>
<feature type="transmembrane region" description="Helical" evidence="6">
    <location>
        <begin position="201"/>
        <end position="228"/>
    </location>
</feature>
<feature type="transmembrane region" description="Helical" evidence="6">
    <location>
        <begin position="163"/>
        <end position="181"/>
    </location>
</feature>
<sequence length="360" mass="41340">MTLFAQFAFSPLDEMAAKAPTSEAPKKPLPASKKVPKPNAFLDWLLCSMVAVECVVIYRVLPQNLLVMLGGMLVVVAIAVWVTKATFRVVGGYVSRNFLKHLGDPLRKEVTMRKFTDQSWQLVIHASMSVLEYLVIRDETWWQDTTTLWNTKSPTCDFPEQKFLTNFLYITQLAIWIYTAFSCKFLEEVRKDYLIMMTHHVVTIALVTWSFAMGFLPVGVLVLLLHDASDVPLDLLKMANYLKLEDRKGFFVTEVLFAIMLSVWVYFRVYLYPAKLIYTSFWENREACCLPHEAHDLNVVFPYPGPPSWLAFNILLGSLYLLHIWWTFLILRLLKGVLTKSVHDVAEDEYEGASDSGKDE</sequence>
<dbReference type="SMART" id="SM00724">
    <property type="entry name" value="TLC"/>
    <property type="match status" value="1"/>
</dbReference>
<evidence type="ECO:0000256" key="5">
    <source>
        <dbReference type="PROSITE-ProRule" id="PRU00205"/>
    </source>
</evidence>
<protein>
    <recommendedName>
        <fullName evidence="7">TLC domain-containing protein</fullName>
    </recommendedName>
</protein>
<evidence type="ECO:0000256" key="2">
    <source>
        <dbReference type="ARBA" id="ARBA00022692"/>
    </source>
</evidence>
<keyword evidence="3 6" id="KW-1133">Transmembrane helix</keyword>
<dbReference type="GO" id="GO:0005783">
    <property type="term" value="C:endoplasmic reticulum"/>
    <property type="evidence" value="ECO:0007669"/>
    <property type="project" value="TreeGrafter"/>
</dbReference>